<gene>
    <name evidence="4" type="ORF">DICSQDRAFT_67570</name>
</gene>
<dbReference type="PANTHER" id="PTHR19848:SF8">
    <property type="entry name" value="F-BOX AND WD REPEAT DOMAIN CONTAINING 7"/>
    <property type="match status" value="1"/>
</dbReference>
<dbReference type="EMBL" id="JH719438">
    <property type="protein sequence ID" value="EJF58194.1"/>
    <property type="molecule type" value="Genomic_DNA"/>
</dbReference>
<dbReference type="Pfam" id="PF00400">
    <property type="entry name" value="WD40"/>
    <property type="match status" value="6"/>
</dbReference>
<feature type="non-terminal residue" evidence="4">
    <location>
        <position position="254"/>
    </location>
</feature>
<reference evidence="4 5" key="1">
    <citation type="journal article" date="2012" name="Science">
        <title>The Paleozoic origin of enzymatic lignin decomposition reconstructed from 31 fungal genomes.</title>
        <authorList>
            <person name="Floudas D."/>
            <person name="Binder M."/>
            <person name="Riley R."/>
            <person name="Barry K."/>
            <person name="Blanchette R.A."/>
            <person name="Henrissat B."/>
            <person name="Martinez A.T."/>
            <person name="Otillar R."/>
            <person name="Spatafora J.W."/>
            <person name="Yadav J.S."/>
            <person name="Aerts A."/>
            <person name="Benoit I."/>
            <person name="Boyd A."/>
            <person name="Carlson A."/>
            <person name="Copeland A."/>
            <person name="Coutinho P.M."/>
            <person name="de Vries R.P."/>
            <person name="Ferreira P."/>
            <person name="Findley K."/>
            <person name="Foster B."/>
            <person name="Gaskell J."/>
            <person name="Glotzer D."/>
            <person name="Gorecki P."/>
            <person name="Heitman J."/>
            <person name="Hesse C."/>
            <person name="Hori C."/>
            <person name="Igarashi K."/>
            <person name="Jurgens J.A."/>
            <person name="Kallen N."/>
            <person name="Kersten P."/>
            <person name="Kohler A."/>
            <person name="Kuees U."/>
            <person name="Kumar T.K.A."/>
            <person name="Kuo A."/>
            <person name="LaButti K."/>
            <person name="Larrondo L.F."/>
            <person name="Lindquist E."/>
            <person name="Ling A."/>
            <person name="Lombard V."/>
            <person name="Lucas S."/>
            <person name="Lundell T."/>
            <person name="Martin R."/>
            <person name="McLaughlin D.J."/>
            <person name="Morgenstern I."/>
            <person name="Morin E."/>
            <person name="Murat C."/>
            <person name="Nagy L.G."/>
            <person name="Nolan M."/>
            <person name="Ohm R.A."/>
            <person name="Patyshakuliyeva A."/>
            <person name="Rokas A."/>
            <person name="Ruiz-Duenas F.J."/>
            <person name="Sabat G."/>
            <person name="Salamov A."/>
            <person name="Samejima M."/>
            <person name="Schmutz J."/>
            <person name="Slot J.C."/>
            <person name="St John F."/>
            <person name="Stenlid J."/>
            <person name="Sun H."/>
            <person name="Sun S."/>
            <person name="Syed K."/>
            <person name="Tsang A."/>
            <person name="Wiebenga A."/>
            <person name="Young D."/>
            <person name="Pisabarro A."/>
            <person name="Eastwood D.C."/>
            <person name="Martin F."/>
            <person name="Cullen D."/>
            <person name="Grigoriev I.V."/>
            <person name="Hibbett D.S."/>
        </authorList>
    </citation>
    <scope>NUCLEOTIDE SEQUENCE [LARGE SCALE GENOMIC DNA]</scope>
    <source>
        <strain evidence="4 5">LYAD-421 SS1</strain>
    </source>
</reference>
<dbReference type="PROSITE" id="PS00678">
    <property type="entry name" value="WD_REPEATS_1"/>
    <property type="match status" value="1"/>
</dbReference>
<dbReference type="SMART" id="SM00320">
    <property type="entry name" value="WD40"/>
    <property type="match status" value="6"/>
</dbReference>
<evidence type="ECO:0000256" key="1">
    <source>
        <dbReference type="ARBA" id="ARBA00022574"/>
    </source>
</evidence>
<proteinExistence type="predicted"/>
<dbReference type="PRINTS" id="PR00320">
    <property type="entry name" value="GPROTEINBRPT"/>
</dbReference>
<dbReference type="RefSeq" id="XP_007369012.1">
    <property type="nucleotide sequence ID" value="XM_007368950.1"/>
</dbReference>
<evidence type="ECO:0000256" key="3">
    <source>
        <dbReference type="PROSITE-ProRule" id="PRU00221"/>
    </source>
</evidence>
<sequence>HDAAITALVVSPDGQWVATASCDSTIIIWDARDACVSQEWIAHVGHVQDLAFSPDSRYIASAGQDRTVAVWDISGSAHQVASLSGHEFFLRAAFSPESTHIAVGYDDGMHHVWNVATGQEPLFWQAHENVRAFNVEFSPDGRLLLSAGDKAVKTWDADTSATVQSFEGHESLVTEACFSPCGKYIASASSDETVRVWRTSDGACLATLSDHGHWVSHVSFTPDGTMLWSAARNGTVLGRRLQDVIPDEFVEDVR</sequence>
<feature type="repeat" description="WD" evidence="3">
    <location>
        <begin position="166"/>
        <end position="207"/>
    </location>
</feature>
<dbReference type="CDD" id="cd00200">
    <property type="entry name" value="WD40"/>
    <property type="match status" value="1"/>
</dbReference>
<dbReference type="HOGENOM" id="CLU_000288_57_18_1"/>
<dbReference type="InterPro" id="IPR001680">
    <property type="entry name" value="WD40_rpt"/>
</dbReference>
<protein>
    <submittedName>
        <fullName evidence="4">WD40 repeat-like protein</fullName>
    </submittedName>
</protein>
<dbReference type="InterPro" id="IPR019775">
    <property type="entry name" value="WD40_repeat_CS"/>
</dbReference>
<dbReference type="AlphaFoldDB" id="R7SPW3"/>
<dbReference type="SUPFAM" id="SSF50978">
    <property type="entry name" value="WD40 repeat-like"/>
    <property type="match status" value="1"/>
</dbReference>
<dbReference type="OrthoDB" id="2748152at2759"/>
<dbReference type="PROSITE" id="PS50082">
    <property type="entry name" value="WD_REPEATS_2"/>
    <property type="match status" value="3"/>
</dbReference>
<name>R7SPW3_DICSQ</name>
<feature type="repeat" description="WD" evidence="3">
    <location>
        <begin position="1"/>
        <end position="39"/>
    </location>
</feature>
<dbReference type="InterPro" id="IPR020472">
    <property type="entry name" value="WD40_PAC1"/>
</dbReference>
<dbReference type="KEGG" id="dsq:DICSQDRAFT_67570"/>
<dbReference type="InterPro" id="IPR015943">
    <property type="entry name" value="WD40/YVTN_repeat-like_dom_sf"/>
</dbReference>
<organism evidence="4 5">
    <name type="scientific">Dichomitus squalens (strain LYAD-421)</name>
    <name type="common">Western red white-rot fungus</name>
    <dbReference type="NCBI Taxonomy" id="732165"/>
    <lineage>
        <taxon>Eukaryota</taxon>
        <taxon>Fungi</taxon>
        <taxon>Dikarya</taxon>
        <taxon>Basidiomycota</taxon>
        <taxon>Agaricomycotina</taxon>
        <taxon>Agaricomycetes</taxon>
        <taxon>Polyporales</taxon>
        <taxon>Polyporaceae</taxon>
        <taxon>Dichomitus</taxon>
    </lineage>
</organism>
<dbReference type="PROSITE" id="PS50294">
    <property type="entry name" value="WD_REPEATS_REGION"/>
    <property type="match status" value="3"/>
</dbReference>
<evidence type="ECO:0000313" key="5">
    <source>
        <dbReference type="Proteomes" id="UP000053319"/>
    </source>
</evidence>
<dbReference type="InterPro" id="IPR036322">
    <property type="entry name" value="WD40_repeat_dom_sf"/>
</dbReference>
<feature type="repeat" description="WD" evidence="3">
    <location>
        <begin position="40"/>
        <end position="74"/>
    </location>
</feature>
<evidence type="ECO:0000256" key="2">
    <source>
        <dbReference type="ARBA" id="ARBA00022737"/>
    </source>
</evidence>
<evidence type="ECO:0000313" key="4">
    <source>
        <dbReference type="EMBL" id="EJF58194.1"/>
    </source>
</evidence>
<dbReference type="Gene3D" id="2.130.10.10">
    <property type="entry name" value="YVTN repeat-like/Quinoprotein amine dehydrogenase"/>
    <property type="match status" value="2"/>
</dbReference>
<accession>R7SPW3</accession>
<dbReference type="PANTHER" id="PTHR19848">
    <property type="entry name" value="WD40 REPEAT PROTEIN"/>
    <property type="match status" value="1"/>
</dbReference>
<dbReference type="Proteomes" id="UP000053319">
    <property type="component" value="Unassembled WGS sequence"/>
</dbReference>
<keyword evidence="2" id="KW-0677">Repeat</keyword>
<dbReference type="GeneID" id="18843537"/>
<dbReference type="OMA" id="WIWDART"/>
<keyword evidence="1 3" id="KW-0853">WD repeat</keyword>